<evidence type="ECO:0000313" key="1">
    <source>
        <dbReference type="EMBL" id="XCO00200.1"/>
    </source>
</evidence>
<reference evidence="1" key="1">
    <citation type="submission" date="2024-06" db="EMBL/GenBank/DDBJ databases">
        <title>Intestivirid acquisition increases across infancy in a wild primate population.</title>
        <authorList>
            <person name="Schneider-Creas I.A."/>
            <person name="Moya I.L."/>
            <person name="Chiou K.L."/>
            <person name="Baniel A."/>
            <person name="Azanaw Haile A."/>
            <person name="Kebede F."/>
            <person name="Abebe B."/>
            <person name="Snyder-Mackler N."/>
            <person name="Varsani A."/>
        </authorList>
    </citation>
    <scope>NUCLEOTIDE SEQUENCE</scope>
    <source>
        <strain evidence="1">Int_RNL_2018_1178_PEE</strain>
    </source>
</reference>
<proteinExistence type="predicted"/>
<accession>A0AAU8MG86</accession>
<protein>
    <submittedName>
        <fullName evidence="1">Uncharacterized protein</fullName>
    </submittedName>
</protein>
<organism evidence="1">
    <name type="scientific">Geladintestivirus 6</name>
    <dbReference type="NCBI Taxonomy" id="3233138"/>
    <lineage>
        <taxon>Viruses</taxon>
        <taxon>Duplodnaviria</taxon>
        <taxon>Heunggongvirae</taxon>
        <taxon>Uroviricota</taxon>
        <taxon>Caudoviricetes</taxon>
        <taxon>Crassvirales</taxon>
    </lineage>
</organism>
<name>A0AAU8MG86_9CAUD</name>
<dbReference type="EMBL" id="PP965496">
    <property type="protein sequence ID" value="XCO00200.1"/>
    <property type="molecule type" value="Genomic_DNA"/>
</dbReference>
<sequence length="45" mass="5094">MSNSPSIAKTCFVEFENWWNTNLVLLRMSRGGTLITTKTPRGFST</sequence>